<feature type="domain" description="Fibronectin type III-like" evidence="6">
    <location>
        <begin position="732"/>
        <end position="803"/>
    </location>
</feature>
<comment type="caution">
    <text evidence="7">The sequence shown here is derived from an EMBL/GenBank/DDBJ whole genome shotgun (WGS) entry which is preliminary data.</text>
</comment>
<evidence type="ECO:0000256" key="2">
    <source>
        <dbReference type="ARBA" id="ARBA00022801"/>
    </source>
</evidence>
<dbReference type="InterPro" id="IPR013783">
    <property type="entry name" value="Ig-like_fold"/>
</dbReference>
<evidence type="ECO:0000313" key="8">
    <source>
        <dbReference type="Proteomes" id="UP000236047"/>
    </source>
</evidence>
<dbReference type="PANTHER" id="PTHR42715">
    <property type="entry name" value="BETA-GLUCOSIDASE"/>
    <property type="match status" value="1"/>
</dbReference>
<dbReference type="SMART" id="SM01217">
    <property type="entry name" value="Fn3_like"/>
    <property type="match status" value="1"/>
</dbReference>
<evidence type="ECO:0000256" key="1">
    <source>
        <dbReference type="ARBA" id="ARBA00005336"/>
    </source>
</evidence>
<dbReference type="GO" id="GO:0005975">
    <property type="term" value="P:carbohydrate metabolic process"/>
    <property type="evidence" value="ECO:0007669"/>
    <property type="project" value="InterPro"/>
</dbReference>
<dbReference type="Gene3D" id="2.60.120.380">
    <property type="match status" value="1"/>
</dbReference>
<protein>
    <submittedName>
        <fullName evidence="7">Glycosyl hydrolase family 3</fullName>
    </submittedName>
</protein>
<evidence type="ECO:0000256" key="4">
    <source>
        <dbReference type="SAM" id="SignalP"/>
    </source>
</evidence>
<organism evidence="7 8">
    <name type="scientific">Streptomyces noursei</name>
    <name type="common">Streptomyces albulus</name>
    <dbReference type="NCBI Taxonomy" id="1971"/>
    <lineage>
        <taxon>Bacteria</taxon>
        <taxon>Bacillati</taxon>
        <taxon>Actinomycetota</taxon>
        <taxon>Actinomycetes</taxon>
        <taxon>Kitasatosporales</taxon>
        <taxon>Streptomycetaceae</taxon>
        <taxon>Streptomyces</taxon>
    </lineage>
</organism>
<dbReference type="InterPro" id="IPR026891">
    <property type="entry name" value="Fn3-like"/>
</dbReference>
<dbReference type="Gene3D" id="3.20.20.300">
    <property type="entry name" value="Glycoside hydrolase, family 3, N-terminal domain"/>
    <property type="match status" value="1"/>
</dbReference>
<evidence type="ECO:0000259" key="6">
    <source>
        <dbReference type="SMART" id="SM01217"/>
    </source>
</evidence>
<dbReference type="Proteomes" id="UP000236047">
    <property type="component" value="Unassembled WGS sequence"/>
</dbReference>
<feature type="chain" id="PRO_5038544346" evidence="4">
    <location>
        <begin position="32"/>
        <end position="817"/>
    </location>
</feature>
<dbReference type="Pfam" id="PF01915">
    <property type="entry name" value="Glyco_hydro_3_C"/>
    <property type="match status" value="1"/>
</dbReference>
<dbReference type="InterPro" id="IPR017853">
    <property type="entry name" value="GH"/>
</dbReference>
<dbReference type="InterPro" id="IPR011658">
    <property type="entry name" value="PA14_dom"/>
</dbReference>
<feature type="compositionally biased region" description="Polar residues" evidence="3">
    <location>
        <begin position="644"/>
        <end position="654"/>
    </location>
</feature>
<dbReference type="InterPro" id="IPR036962">
    <property type="entry name" value="Glyco_hydro_3_N_sf"/>
</dbReference>
<feature type="domain" description="PA14" evidence="5">
    <location>
        <begin position="415"/>
        <end position="546"/>
    </location>
</feature>
<dbReference type="GO" id="GO:0004553">
    <property type="term" value="F:hydrolase activity, hydrolyzing O-glycosyl compounds"/>
    <property type="evidence" value="ECO:0007669"/>
    <property type="project" value="InterPro"/>
</dbReference>
<dbReference type="PRINTS" id="PR00133">
    <property type="entry name" value="GLHYDRLASE3"/>
</dbReference>
<dbReference type="Gene3D" id="3.40.50.1700">
    <property type="entry name" value="Glycoside hydrolase family 3 C-terminal domain"/>
    <property type="match status" value="1"/>
</dbReference>
<sequence>MPVQVTRRRSTGTRLLALLAVGTLLNGGVAAADQRVRSDQQVNPLVGKMTLDEKLSFVHWTVTFSGPFSVGYLPGVPRLGIPEIRAADGPAGIRLNQGTAAALPAPVALASSFDDDLAKSYGAAMGRDGRALGQDLVMGPMMNTIRVPQAGRNYETFSEDPLVSSRTAAAEIQGIQGQGLMATAKHFAENNQEDNRETVDVKVDEQALHEIELPAFQSAAKAGVSSIMCAYNKVNGTPSCGNAALLNDVLRTQWDFKGWVMSDWMATHSTDSITKGLDQELGIDWSGSVNGSVPGGKYFGEPLKKAVQEGRIPMAALDTAVSRIVTQLQRFGLVGANPPARPARDTAGAAKVAQQVAEDGAVLLRNKGGALPLTGDAAKSIAVIGPTAKDPKVSGLGSAHVEPDVAAAPLDTIRARAGAGAVTYATGEELAGSALPKDALSPAFAGGTVLQPGTVGPIYNGTLTVPEDGDYRLAVRVTGGAATVQLDGGTPIQAGEAFGKLTSAPVRLTAGAHKLAISGQTTGTKPLTLDLSWVTPQAAEAAIDQAVTAAKGARTAVVFAFDDGAEGADRTSLALPGRQAELISRVSKANPNTVVVLNTGSAVKMPWLDSTAAVLDMWYPGESGAQATTALLFGDANPSGRLTQTFPVDENSTPVAGDPKRYPGVDNEETYSEGIYVGYRWYDKNKVQPLFPFGHGLSYTSFEYSAPSAVPAGDGYDVSFTLRNSGQRAGKEVAQVYLGASPEVKAPQADKALAGYAKVELAPGQSRRVTVHVAGQQLKYWNSATHGWSTGAGTRSVYVGSSSTSLPLETKVVVPSS</sequence>
<keyword evidence="2 7" id="KW-0378">Hydrolase</keyword>
<dbReference type="AlphaFoldDB" id="A0A2N8PDZ0"/>
<dbReference type="Pfam" id="PF00933">
    <property type="entry name" value="Glyco_hydro_3"/>
    <property type="match status" value="1"/>
</dbReference>
<gene>
    <name evidence="7" type="ORF">AOB60_35490</name>
</gene>
<keyword evidence="4" id="KW-0732">Signal</keyword>
<dbReference type="Gene3D" id="2.60.40.10">
    <property type="entry name" value="Immunoglobulins"/>
    <property type="match status" value="1"/>
</dbReference>
<dbReference type="EMBL" id="LJSN01000003">
    <property type="protein sequence ID" value="PNE39210.1"/>
    <property type="molecule type" value="Genomic_DNA"/>
</dbReference>
<dbReference type="InterPro" id="IPR002772">
    <property type="entry name" value="Glyco_hydro_3_C"/>
</dbReference>
<comment type="similarity">
    <text evidence="1">Belongs to the glycosyl hydrolase 3 family.</text>
</comment>
<dbReference type="RefSeq" id="WP_258018272.1">
    <property type="nucleotide sequence ID" value="NZ_LJSN01000003.1"/>
</dbReference>
<dbReference type="SMART" id="SM00758">
    <property type="entry name" value="PA14"/>
    <property type="match status" value="1"/>
</dbReference>
<accession>A0A2N8PDZ0</accession>
<evidence type="ECO:0000259" key="5">
    <source>
        <dbReference type="SMART" id="SM00758"/>
    </source>
</evidence>
<feature type="region of interest" description="Disordered" evidence="3">
    <location>
        <begin position="644"/>
        <end position="664"/>
    </location>
</feature>
<feature type="signal peptide" evidence="4">
    <location>
        <begin position="1"/>
        <end position="31"/>
    </location>
</feature>
<dbReference type="InterPro" id="IPR036881">
    <property type="entry name" value="Glyco_hydro_3_C_sf"/>
</dbReference>
<evidence type="ECO:0000313" key="7">
    <source>
        <dbReference type="EMBL" id="PNE39210.1"/>
    </source>
</evidence>
<evidence type="ECO:0000256" key="3">
    <source>
        <dbReference type="SAM" id="MobiDB-lite"/>
    </source>
</evidence>
<dbReference type="InterPro" id="IPR050288">
    <property type="entry name" value="Cellulose_deg_GH3"/>
</dbReference>
<name>A0A2N8PDZ0_STRNR</name>
<dbReference type="Pfam" id="PF14310">
    <property type="entry name" value="Fn3-like"/>
    <property type="match status" value="1"/>
</dbReference>
<dbReference type="InterPro" id="IPR001764">
    <property type="entry name" value="Glyco_hydro_3_N"/>
</dbReference>
<proteinExistence type="inferred from homology"/>
<reference evidence="8" key="1">
    <citation type="submission" date="2015-09" db="EMBL/GenBank/DDBJ databases">
        <authorList>
            <person name="Graham D.E."/>
            <person name="Mahan K.M."/>
            <person name="Klingeman D.M."/>
            <person name="Fida T."/>
            <person name="Giannone R.J."/>
            <person name="Hettich R.L."/>
            <person name="Parry R.J."/>
            <person name="Spain J.C."/>
        </authorList>
    </citation>
    <scope>NUCLEOTIDE SEQUENCE [LARGE SCALE GENOMIC DNA]</scope>
    <source>
        <strain evidence="8">JCM 4701</strain>
    </source>
</reference>
<dbReference type="SUPFAM" id="SSF51445">
    <property type="entry name" value="(Trans)glycosidases"/>
    <property type="match status" value="1"/>
</dbReference>
<dbReference type="PANTHER" id="PTHR42715:SF10">
    <property type="entry name" value="BETA-GLUCOSIDASE"/>
    <property type="match status" value="1"/>
</dbReference>
<dbReference type="SUPFAM" id="SSF52279">
    <property type="entry name" value="Beta-D-glucan exohydrolase, C-terminal domain"/>
    <property type="match status" value="1"/>
</dbReference>
<keyword evidence="8" id="KW-1185">Reference proteome</keyword>